<name>A0A1S6UAE3_9CAUD</name>
<evidence type="ECO:0000313" key="1">
    <source>
        <dbReference type="EMBL" id="AQW88672.1"/>
    </source>
</evidence>
<protein>
    <submittedName>
        <fullName evidence="1">Uncharacterized protein</fullName>
    </submittedName>
</protein>
<proteinExistence type="predicted"/>
<organism evidence="1 2">
    <name type="scientific">Serratia phage BF</name>
    <dbReference type="NCBI Taxonomy" id="1962671"/>
    <lineage>
        <taxon>Viruses</taxon>
        <taxon>Duplodnaviria</taxon>
        <taxon>Heunggongvirae</taxon>
        <taxon>Uroviricota</taxon>
        <taxon>Caudoviricetes</taxon>
        <taxon>Eneladusvirus</taxon>
        <taxon>Eneladusvirus BF</taxon>
    </lineage>
</organism>
<keyword evidence="2" id="KW-1185">Reference proteome</keyword>
<accession>A0A1S6UAE3</accession>
<reference evidence="1" key="1">
    <citation type="submission" date="2017-02" db="EMBL/GenBank/DDBJ databases">
        <title>Genome sequence of Serratia marcescens phage BF.</title>
        <authorList>
            <person name="Casey E."/>
            <person name="Fitzgerald B."/>
            <person name="Mahony J."/>
            <person name="Lugli G."/>
            <person name="Ventura M."/>
            <person name="van Sinderen D."/>
        </authorList>
    </citation>
    <scope>NUCLEOTIDE SEQUENCE [LARGE SCALE GENOMIC DNA]</scope>
</reference>
<sequence>MFKKRKNKISPDEKYLIAYILRGSTSSLLNYMATHPYGMNAARKDIIKIKYWFSKCHPVVQNLIRKMVTKFEYFNIDTNLHYNFHDDDYIVYTTTDIDTGYWFRCYDIGCGQPDIKIAEDGILTNSSLEHKMFVYAIKSVSYIKENIVQIQKDQKTDQMKQQYMEVYK</sequence>
<dbReference type="EMBL" id="KY630187">
    <property type="protein sequence ID" value="AQW88672.1"/>
    <property type="molecule type" value="Genomic_DNA"/>
</dbReference>
<dbReference type="Proteomes" id="UP000221837">
    <property type="component" value="Genome"/>
</dbReference>
<evidence type="ECO:0000313" key="2">
    <source>
        <dbReference type="Proteomes" id="UP000221837"/>
    </source>
</evidence>
<gene>
    <name evidence="1" type="ORF">BF_0147</name>
</gene>
<dbReference type="OrthoDB" id="26391at10239"/>